<gene>
    <name evidence="2" type="ORF">P154DRAFT_533419</name>
</gene>
<keyword evidence="3" id="KW-1185">Reference proteome</keyword>
<name>A0A6A5WKH8_9PLEO</name>
<dbReference type="Proteomes" id="UP000799779">
    <property type="component" value="Unassembled WGS sequence"/>
</dbReference>
<evidence type="ECO:0000313" key="2">
    <source>
        <dbReference type="EMBL" id="KAF2002182.1"/>
    </source>
</evidence>
<sequence>MFWSPLLLGLVAVLLPSLTSGQEFRAPITELTAYSNLAACITPVVKSYQAIIYGNNCPQTDLAVAASCMVCYDGASDEYSSALEVVTEYCSLAASAAAPIETERGSEGASASGIMSNAIVSTASVTAVTTATIGQPSSTSSMARLQAFKADDLRVLVMLAIATGSLIVGIQYRPFAYNLSRNSLPSRKGFPNEMNPLKRPSMSKLSPFSLLQTAESKTLRRFFIYPSLIIS</sequence>
<dbReference type="OrthoDB" id="3550016at2759"/>
<accession>A0A6A5WKH8</accession>
<organism evidence="2 3">
    <name type="scientific">Amniculicola lignicola CBS 123094</name>
    <dbReference type="NCBI Taxonomy" id="1392246"/>
    <lineage>
        <taxon>Eukaryota</taxon>
        <taxon>Fungi</taxon>
        <taxon>Dikarya</taxon>
        <taxon>Ascomycota</taxon>
        <taxon>Pezizomycotina</taxon>
        <taxon>Dothideomycetes</taxon>
        <taxon>Pleosporomycetidae</taxon>
        <taxon>Pleosporales</taxon>
        <taxon>Amniculicolaceae</taxon>
        <taxon>Amniculicola</taxon>
    </lineage>
</organism>
<keyword evidence="1" id="KW-0732">Signal</keyword>
<dbReference type="AlphaFoldDB" id="A0A6A5WKH8"/>
<feature type="signal peptide" evidence="1">
    <location>
        <begin position="1"/>
        <end position="21"/>
    </location>
</feature>
<proteinExistence type="predicted"/>
<protein>
    <submittedName>
        <fullName evidence="2">Uncharacterized protein</fullName>
    </submittedName>
</protein>
<feature type="chain" id="PRO_5025353027" evidence="1">
    <location>
        <begin position="22"/>
        <end position="231"/>
    </location>
</feature>
<evidence type="ECO:0000313" key="3">
    <source>
        <dbReference type="Proteomes" id="UP000799779"/>
    </source>
</evidence>
<reference evidence="2" key="1">
    <citation type="journal article" date="2020" name="Stud. Mycol.">
        <title>101 Dothideomycetes genomes: a test case for predicting lifestyles and emergence of pathogens.</title>
        <authorList>
            <person name="Haridas S."/>
            <person name="Albert R."/>
            <person name="Binder M."/>
            <person name="Bloem J."/>
            <person name="Labutti K."/>
            <person name="Salamov A."/>
            <person name="Andreopoulos B."/>
            <person name="Baker S."/>
            <person name="Barry K."/>
            <person name="Bills G."/>
            <person name="Bluhm B."/>
            <person name="Cannon C."/>
            <person name="Castanera R."/>
            <person name="Culley D."/>
            <person name="Daum C."/>
            <person name="Ezra D."/>
            <person name="Gonzalez J."/>
            <person name="Henrissat B."/>
            <person name="Kuo A."/>
            <person name="Liang C."/>
            <person name="Lipzen A."/>
            <person name="Lutzoni F."/>
            <person name="Magnuson J."/>
            <person name="Mondo S."/>
            <person name="Nolan M."/>
            <person name="Ohm R."/>
            <person name="Pangilinan J."/>
            <person name="Park H.-J."/>
            <person name="Ramirez L."/>
            <person name="Alfaro M."/>
            <person name="Sun H."/>
            <person name="Tritt A."/>
            <person name="Yoshinaga Y."/>
            <person name="Zwiers L.-H."/>
            <person name="Turgeon B."/>
            <person name="Goodwin S."/>
            <person name="Spatafora J."/>
            <person name="Crous P."/>
            <person name="Grigoriev I."/>
        </authorList>
    </citation>
    <scope>NUCLEOTIDE SEQUENCE</scope>
    <source>
        <strain evidence="2">CBS 123094</strain>
    </source>
</reference>
<dbReference type="EMBL" id="ML977579">
    <property type="protein sequence ID" value="KAF2002182.1"/>
    <property type="molecule type" value="Genomic_DNA"/>
</dbReference>
<evidence type="ECO:0000256" key="1">
    <source>
        <dbReference type="SAM" id="SignalP"/>
    </source>
</evidence>